<dbReference type="KEGG" id="nev:NTE_02063"/>
<dbReference type="eggNOG" id="arCOG08689">
    <property type="taxonomic scope" value="Archaea"/>
</dbReference>
<keyword evidence="1" id="KW-1133">Transmembrane helix</keyword>
<keyword evidence="1" id="KW-0472">Membrane</keyword>
<keyword evidence="3" id="KW-1185">Reference proteome</keyword>
<evidence type="ECO:0000313" key="2">
    <source>
        <dbReference type="EMBL" id="AIF84120.1"/>
    </source>
</evidence>
<dbReference type="Proteomes" id="UP000028194">
    <property type="component" value="Chromosome"/>
</dbReference>
<dbReference type="HOGENOM" id="CLU_1656805_0_0_2"/>
<sequence length="159" mass="17649">MVKKKQASRAVVIAGFAAIAVLIGVMVMLQVSSAQNDEFKQKWDGIAVDTIALTREYQAEEGKWKAGQYDNATMAAIIDKYMPRYQSLIDRANALETPERYTDARSLLVKAIQAEKDSNEHFKAYLLTGNRAEYEKTLDLFSLSLKYSAEADAAMKAAG</sequence>
<dbReference type="EMBL" id="CP007174">
    <property type="protein sequence ID" value="AIF84120.1"/>
    <property type="molecule type" value="Genomic_DNA"/>
</dbReference>
<name>A0A075MSL2_9ARCH</name>
<evidence type="ECO:0008006" key="4">
    <source>
        <dbReference type="Google" id="ProtNLM"/>
    </source>
</evidence>
<gene>
    <name evidence="2" type="ORF">NTE_02063</name>
</gene>
<keyword evidence="1" id="KW-0812">Transmembrane</keyword>
<evidence type="ECO:0000256" key="1">
    <source>
        <dbReference type="SAM" id="Phobius"/>
    </source>
</evidence>
<dbReference type="GeneID" id="41597799"/>
<proteinExistence type="predicted"/>
<dbReference type="AlphaFoldDB" id="A0A075MSL2"/>
<reference evidence="2 3" key="1">
    <citation type="journal article" date="2014" name="PLoS ONE">
        <title>Genome Sequence of Candidatus Nitrososphaera evergladensis from Group I.1b Enriched from Everglades Soil Reveals Novel Genomic Features of the Ammonia-Oxidizing Archaea.</title>
        <authorList>
            <person name="Zhalnina K.V."/>
            <person name="Dias R."/>
            <person name="Leonard M.T."/>
            <person name="Dorr de Quadros P."/>
            <person name="Camargo F.A."/>
            <person name="Drew J.C."/>
            <person name="Farmerie W.G."/>
            <person name="Daroub S.H."/>
            <person name="Triplett E.W."/>
        </authorList>
    </citation>
    <scope>NUCLEOTIDE SEQUENCE [LARGE SCALE GENOMIC DNA]</scope>
    <source>
        <strain evidence="2 3">SR1</strain>
    </source>
</reference>
<feature type="transmembrane region" description="Helical" evidence="1">
    <location>
        <begin position="12"/>
        <end position="31"/>
    </location>
</feature>
<organism evidence="2 3">
    <name type="scientific">Candidatus Nitrososphaera evergladensis SR1</name>
    <dbReference type="NCBI Taxonomy" id="1459636"/>
    <lineage>
        <taxon>Archaea</taxon>
        <taxon>Nitrososphaerota</taxon>
        <taxon>Nitrososphaeria</taxon>
        <taxon>Nitrososphaerales</taxon>
        <taxon>Nitrososphaeraceae</taxon>
        <taxon>Nitrososphaera</taxon>
    </lineage>
</organism>
<dbReference type="OrthoDB" id="10484at2157"/>
<evidence type="ECO:0000313" key="3">
    <source>
        <dbReference type="Proteomes" id="UP000028194"/>
    </source>
</evidence>
<protein>
    <recommendedName>
        <fullName evidence="4">Methyl-accepting chemotaxis protein</fullName>
    </recommendedName>
</protein>
<dbReference type="RefSeq" id="WP_148700754.1">
    <property type="nucleotide sequence ID" value="NZ_CP007174.1"/>
</dbReference>
<accession>A0A075MSL2</accession>